<dbReference type="PANTHER" id="PTHR40465:SF1">
    <property type="entry name" value="DUF6534 DOMAIN-CONTAINING PROTEIN"/>
    <property type="match status" value="1"/>
</dbReference>
<feature type="domain" description="DUF6534" evidence="2">
    <location>
        <begin position="168"/>
        <end position="256"/>
    </location>
</feature>
<dbReference type="Pfam" id="PF20152">
    <property type="entry name" value="DUF6534"/>
    <property type="match status" value="1"/>
</dbReference>
<feature type="transmembrane region" description="Helical" evidence="1">
    <location>
        <begin position="47"/>
        <end position="71"/>
    </location>
</feature>
<sequence>MSSLDVELFMGPLVVGYMFGTLLFGMLIVQMFMYHMNFPKDLIGIRLVAWFSFIMSLAFTILTTTAAWNTFARAWGDPRAFQIIDDSWKGIPPLNGLLGMTSQIFFAWRIYQLTRKLWFSGLICCFSLLQCIMIFYFDIQIITHGMTYSNLHELAPINVSVNLWLGSSIACDLMITFTMIFILSRARGRSAFKPTLETLSRIINFTMETGLITTVWAIIQLILWVETPTRGFVFFFFLNRGRLYSNWLISTLNSRTYVTQDASKTTWNAVDVTRSQTRPTIWADIPSTDFKINPFERLGAAINVSTTTEVHGESPEVHEMEITVPSALKQKSGR</sequence>
<evidence type="ECO:0000313" key="3">
    <source>
        <dbReference type="EMBL" id="KAF9492556.1"/>
    </source>
</evidence>
<feature type="transmembrane region" description="Helical" evidence="1">
    <location>
        <begin position="205"/>
        <end position="225"/>
    </location>
</feature>
<keyword evidence="1" id="KW-0812">Transmembrane</keyword>
<proteinExistence type="predicted"/>
<evidence type="ECO:0000259" key="2">
    <source>
        <dbReference type="Pfam" id="PF20152"/>
    </source>
</evidence>
<keyword evidence="4" id="KW-1185">Reference proteome</keyword>
<dbReference type="InterPro" id="IPR045339">
    <property type="entry name" value="DUF6534"/>
</dbReference>
<name>A0A9P5ZVJ0_PLEER</name>
<dbReference type="AlphaFoldDB" id="A0A9P5ZVJ0"/>
<comment type="caution">
    <text evidence="3">The sequence shown here is derived from an EMBL/GenBank/DDBJ whole genome shotgun (WGS) entry which is preliminary data.</text>
</comment>
<dbReference type="PANTHER" id="PTHR40465">
    <property type="entry name" value="CHROMOSOME 1, WHOLE GENOME SHOTGUN SEQUENCE"/>
    <property type="match status" value="1"/>
</dbReference>
<dbReference type="Proteomes" id="UP000807025">
    <property type="component" value="Unassembled WGS sequence"/>
</dbReference>
<keyword evidence="1" id="KW-0472">Membrane</keyword>
<evidence type="ECO:0000313" key="4">
    <source>
        <dbReference type="Proteomes" id="UP000807025"/>
    </source>
</evidence>
<gene>
    <name evidence="3" type="ORF">BDN71DRAFT_1181525</name>
</gene>
<dbReference type="EMBL" id="MU154599">
    <property type="protein sequence ID" value="KAF9492556.1"/>
    <property type="molecule type" value="Genomic_DNA"/>
</dbReference>
<reference evidence="3" key="1">
    <citation type="submission" date="2020-11" db="EMBL/GenBank/DDBJ databases">
        <authorList>
            <consortium name="DOE Joint Genome Institute"/>
            <person name="Ahrendt S."/>
            <person name="Riley R."/>
            <person name="Andreopoulos W."/>
            <person name="Labutti K."/>
            <person name="Pangilinan J."/>
            <person name="Ruiz-Duenas F.J."/>
            <person name="Barrasa J.M."/>
            <person name="Sanchez-Garcia M."/>
            <person name="Camarero S."/>
            <person name="Miyauchi S."/>
            <person name="Serrano A."/>
            <person name="Linde D."/>
            <person name="Babiker R."/>
            <person name="Drula E."/>
            <person name="Ayuso-Fernandez I."/>
            <person name="Pacheco R."/>
            <person name="Padilla G."/>
            <person name="Ferreira P."/>
            <person name="Barriuso J."/>
            <person name="Kellner H."/>
            <person name="Castanera R."/>
            <person name="Alfaro M."/>
            <person name="Ramirez L."/>
            <person name="Pisabarro A.G."/>
            <person name="Kuo A."/>
            <person name="Tritt A."/>
            <person name="Lipzen A."/>
            <person name="He G."/>
            <person name="Yan M."/>
            <person name="Ng V."/>
            <person name="Cullen D."/>
            <person name="Martin F."/>
            <person name="Rosso M.-N."/>
            <person name="Henrissat B."/>
            <person name="Hibbett D."/>
            <person name="Martinez A.T."/>
            <person name="Grigoriev I.V."/>
        </authorList>
    </citation>
    <scope>NUCLEOTIDE SEQUENCE</scope>
    <source>
        <strain evidence="3">ATCC 90797</strain>
    </source>
</reference>
<evidence type="ECO:0000256" key="1">
    <source>
        <dbReference type="SAM" id="Phobius"/>
    </source>
</evidence>
<dbReference type="OrthoDB" id="2681808at2759"/>
<protein>
    <recommendedName>
        <fullName evidence="2">DUF6534 domain-containing protein</fullName>
    </recommendedName>
</protein>
<keyword evidence="1" id="KW-1133">Transmembrane helix</keyword>
<feature type="transmembrane region" description="Helical" evidence="1">
    <location>
        <begin position="118"/>
        <end position="143"/>
    </location>
</feature>
<organism evidence="3 4">
    <name type="scientific">Pleurotus eryngii</name>
    <name type="common">Boletus of the steppes</name>
    <dbReference type="NCBI Taxonomy" id="5323"/>
    <lineage>
        <taxon>Eukaryota</taxon>
        <taxon>Fungi</taxon>
        <taxon>Dikarya</taxon>
        <taxon>Basidiomycota</taxon>
        <taxon>Agaricomycotina</taxon>
        <taxon>Agaricomycetes</taxon>
        <taxon>Agaricomycetidae</taxon>
        <taxon>Agaricales</taxon>
        <taxon>Pleurotineae</taxon>
        <taxon>Pleurotaceae</taxon>
        <taxon>Pleurotus</taxon>
    </lineage>
</organism>
<feature type="transmembrane region" description="Helical" evidence="1">
    <location>
        <begin position="14"/>
        <end position="35"/>
    </location>
</feature>
<accession>A0A9P5ZVJ0</accession>
<feature type="transmembrane region" description="Helical" evidence="1">
    <location>
        <begin position="163"/>
        <end position="184"/>
    </location>
</feature>